<dbReference type="Pfam" id="PF11233">
    <property type="entry name" value="DUF3035"/>
    <property type="match status" value="1"/>
</dbReference>
<comment type="caution">
    <text evidence="1">The sequence shown here is derived from an EMBL/GenBank/DDBJ whole genome shotgun (WGS) entry which is preliminary data.</text>
</comment>
<accession>A0A6L5Z5H9</accession>
<dbReference type="PROSITE" id="PS51257">
    <property type="entry name" value="PROKAR_LIPOPROTEIN"/>
    <property type="match status" value="1"/>
</dbReference>
<reference evidence="1 2" key="1">
    <citation type="submission" date="2019-10" db="EMBL/GenBank/DDBJ databases">
        <title>Cognatihalovulum marinum gen. nov. sp. nov., a new member of the family Rhodobacteraceae isolated from deep seawater of the Northwest Indian Ocean.</title>
        <authorList>
            <person name="Ruan C."/>
            <person name="Wang J."/>
            <person name="Zheng X."/>
            <person name="Song L."/>
            <person name="Zhu Y."/>
            <person name="Huang Y."/>
            <person name="Lu Z."/>
            <person name="Du W."/>
            <person name="Huang L."/>
            <person name="Dai X."/>
        </authorList>
    </citation>
    <scope>NUCLEOTIDE SEQUENCE [LARGE SCALE GENOMIC DNA]</scope>
    <source>
        <strain evidence="1 2">2CG4</strain>
    </source>
</reference>
<gene>
    <name evidence="1" type="ORF">GE300_17375</name>
</gene>
<proteinExistence type="predicted"/>
<protein>
    <submittedName>
        <fullName evidence="1">DUF3035 domain-containing protein</fullName>
    </submittedName>
</protein>
<dbReference type="EMBL" id="WIND01000018">
    <property type="protein sequence ID" value="MSU91355.1"/>
    <property type="molecule type" value="Genomic_DNA"/>
</dbReference>
<dbReference type="Proteomes" id="UP000474957">
    <property type="component" value="Unassembled WGS sequence"/>
</dbReference>
<evidence type="ECO:0000313" key="2">
    <source>
        <dbReference type="Proteomes" id="UP000474957"/>
    </source>
</evidence>
<dbReference type="InterPro" id="IPR021395">
    <property type="entry name" value="DUF3035"/>
</dbReference>
<organism evidence="1 2">
    <name type="scientific">Halovulum marinum</name>
    <dbReference type="NCBI Taxonomy" id="2662447"/>
    <lineage>
        <taxon>Bacteria</taxon>
        <taxon>Pseudomonadati</taxon>
        <taxon>Pseudomonadota</taxon>
        <taxon>Alphaproteobacteria</taxon>
        <taxon>Rhodobacterales</taxon>
        <taxon>Paracoccaceae</taxon>
        <taxon>Halovulum</taxon>
    </lineage>
</organism>
<evidence type="ECO:0000313" key="1">
    <source>
        <dbReference type="EMBL" id="MSU91355.1"/>
    </source>
</evidence>
<sequence length="178" mass="18527">MRNGMAQALRIILAAGAAAILAGCGGGDSDERSAVERLTAGSRIAPEEFAVLPQKPLQLPEDLTALPPPLPGTVSRTDLTPNADAVAALSGTPQRGAVVASDNALLAAAATGASANIRQVVAAEDLEYRRNNQPRLLYRLFGTATETSIYDGQALNPDLEQRRLRALGVQVPAAPPRN</sequence>
<keyword evidence="2" id="KW-1185">Reference proteome</keyword>
<name>A0A6L5Z5H9_9RHOB</name>
<dbReference type="AlphaFoldDB" id="A0A6L5Z5H9"/>